<keyword evidence="1" id="KW-1133">Transmembrane helix</keyword>
<keyword evidence="1" id="KW-0812">Transmembrane</keyword>
<sequence length="145" mass="15832">MAITALKSSPARKLSPNPLPRLQRLPDPVLRLVAELRPSEGKSVTKVAFNSIIFGAMIFALVCVMGLNLALNQDAIKLHRLKFEAIHLADLEEANSQNLARISSPESLAKKARLLGMVPSGNPDFLMLNQPEVNEVIIKDKGAKE</sequence>
<feature type="transmembrane region" description="Helical" evidence="1">
    <location>
        <begin position="47"/>
        <end position="71"/>
    </location>
</feature>
<dbReference type="EMBL" id="CAEZUJ010000054">
    <property type="protein sequence ID" value="CAB4605561.1"/>
    <property type="molecule type" value="Genomic_DNA"/>
</dbReference>
<dbReference type="EMBL" id="CAEZZS010000004">
    <property type="protein sequence ID" value="CAB4768416.1"/>
    <property type="molecule type" value="Genomic_DNA"/>
</dbReference>
<proteinExistence type="predicted"/>
<reference evidence="2" key="1">
    <citation type="submission" date="2020-05" db="EMBL/GenBank/DDBJ databases">
        <authorList>
            <person name="Chiriac C."/>
            <person name="Salcher M."/>
            <person name="Ghai R."/>
            <person name="Kavagutti S V."/>
        </authorList>
    </citation>
    <scope>NUCLEOTIDE SEQUENCE</scope>
</reference>
<evidence type="ECO:0000256" key="1">
    <source>
        <dbReference type="SAM" id="Phobius"/>
    </source>
</evidence>
<protein>
    <submittedName>
        <fullName evidence="2">Unannotated protein</fullName>
    </submittedName>
</protein>
<dbReference type="EMBL" id="CAEZYJ010000029">
    <property type="protein sequence ID" value="CAB4715554.1"/>
    <property type="molecule type" value="Genomic_DNA"/>
</dbReference>
<evidence type="ECO:0000313" key="6">
    <source>
        <dbReference type="EMBL" id="CAB4872013.1"/>
    </source>
</evidence>
<name>A0A6J6GW57_9ZZZZ</name>
<evidence type="ECO:0000313" key="4">
    <source>
        <dbReference type="EMBL" id="CAB4715554.1"/>
    </source>
</evidence>
<keyword evidence="1" id="KW-0472">Membrane</keyword>
<dbReference type="EMBL" id="CAFBLI010000081">
    <property type="protein sequence ID" value="CAB4872013.1"/>
    <property type="molecule type" value="Genomic_DNA"/>
</dbReference>
<evidence type="ECO:0000313" key="5">
    <source>
        <dbReference type="EMBL" id="CAB4768416.1"/>
    </source>
</evidence>
<dbReference type="EMBL" id="CAEZXH010000007">
    <property type="protein sequence ID" value="CAB4676547.1"/>
    <property type="molecule type" value="Genomic_DNA"/>
</dbReference>
<accession>A0A6J6GW57</accession>
<organism evidence="2">
    <name type="scientific">freshwater metagenome</name>
    <dbReference type="NCBI Taxonomy" id="449393"/>
    <lineage>
        <taxon>unclassified sequences</taxon>
        <taxon>metagenomes</taxon>
        <taxon>ecological metagenomes</taxon>
    </lineage>
</organism>
<evidence type="ECO:0000313" key="7">
    <source>
        <dbReference type="EMBL" id="CAB5038303.1"/>
    </source>
</evidence>
<dbReference type="AlphaFoldDB" id="A0A6J6GW57"/>
<evidence type="ECO:0000313" key="3">
    <source>
        <dbReference type="EMBL" id="CAB4676547.1"/>
    </source>
</evidence>
<gene>
    <name evidence="2" type="ORF">UFOPK1811_01100</name>
    <name evidence="3" type="ORF">UFOPK2360_00211</name>
    <name evidence="4" type="ORF">UFOPK2659_00333</name>
    <name evidence="5" type="ORF">UFOPK2922_00192</name>
    <name evidence="6" type="ORF">UFOPK3306_00994</name>
    <name evidence="7" type="ORF">UFOPK4209_00718</name>
</gene>
<evidence type="ECO:0000313" key="2">
    <source>
        <dbReference type="EMBL" id="CAB4605561.1"/>
    </source>
</evidence>
<dbReference type="EMBL" id="CAFBPY010000103">
    <property type="protein sequence ID" value="CAB5038303.1"/>
    <property type="molecule type" value="Genomic_DNA"/>
</dbReference>